<sequence>MAAAARRRAARAGDAEVDTGHLLHSVLESDPEALAAAAPQQRQAARLMGYLVQRSIGFGRDWRATAESRPPVRAANDRPGAVGRLFPSAARPRWSCAAAAALERVADRPVGLPVGLSLLAALAAEPGCRAAQILRSAGIDPAQVQARCAVVPQSA</sequence>
<evidence type="ECO:0000313" key="1">
    <source>
        <dbReference type="EMBL" id="AXI81114.1"/>
    </source>
</evidence>
<dbReference type="Gene3D" id="1.10.1780.10">
    <property type="entry name" value="Clp, N-terminal domain"/>
    <property type="match status" value="1"/>
</dbReference>
<reference evidence="2" key="1">
    <citation type="submission" date="2018-07" db="EMBL/GenBank/DDBJ databases">
        <title>Streptacidiphilus bronchialis DSM 106435 chromosome.</title>
        <authorList>
            <person name="Batra D."/>
            <person name="Gulvik C.A."/>
        </authorList>
    </citation>
    <scope>NUCLEOTIDE SEQUENCE [LARGE SCALE GENOMIC DNA]</scope>
    <source>
        <strain evidence="2">DSM 106435</strain>
    </source>
</reference>
<name>A0A345T559_9ACTN</name>
<proteinExistence type="predicted"/>
<dbReference type="AlphaFoldDB" id="A0A345T559"/>
<dbReference type="KEGG" id="stri:C7M71_003020"/>
<dbReference type="InterPro" id="IPR036628">
    <property type="entry name" value="Clp_N_dom_sf"/>
</dbReference>
<gene>
    <name evidence="1" type="ORF">C7M71_003020</name>
</gene>
<organism evidence="1 2">
    <name type="scientific">Peterkaempfera bronchialis</name>
    <dbReference type="NCBI Taxonomy" id="2126346"/>
    <lineage>
        <taxon>Bacteria</taxon>
        <taxon>Bacillati</taxon>
        <taxon>Actinomycetota</taxon>
        <taxon>Actinomycetes</taxon>
        <taxon>Kitasatosporales</taxon>
        <taxon>Streptomycetaceae</taxon>
        <taxon>Peterkaempfera</taxon>
    </lineage>
</organism>
<dbReference type="Proteomes" id="UP000249340">
    <property type="component" value="Chromosome"/>
</dbReference>
<evidence type="ECO:0000313" key="2">
    <source>
        <dbReference type="Proteomes" id="UP000249340"/>
    </source>
</evidence>
<accession>A0A345T559</accession>
<dbReference type="EMBL" id="CP031264">
    <property type="protein sequence ID" value="AXI81114.1"/>
    <property type="molecule type" value="Genomic_DNA"/>
</dbReference>
<protein>
    <submittedName>
        <fullName evidence="1">Peptidase</fullName>
    </submittedName>
</protein>
<dbReference type="OrthoDB" id="4328726at2"/>
<keyword evidence="2" id="KW-1185">Reference proteome</keyword>